<accession>A0ABU4UBG5</accession>
<gene>
    <name evidence="2" type="ORF">QLH52_05850</name>
</gene>
<comment type="caution">
    <text evidence="2">The sequence shown here is derived from an EMBL/GenBank/DDBJ whole genome shotgun (WGS) entry which is preliminary data.</text>
</comment>
<dbReference type="Proteomes" id="UP001284537">
    <property type="component" value="Unassembled WGS sequence"/>
</dbReference>
<protein>
    <submittedName>
        <fullName evidence="2">Uncharacterized protein</fullName>
    </submittedName>
</protein>
<evidence type="ECO:0000313" key="2">
    <source>
        <dbReference type="EMBL" id="MDX8126796.1"/>
    </source>
</evidence>
<feature type="compositionally biased region" description="Polar residues" evidence="1">
    <location>
        <begin position="38"/>
        <end position="48"/>
    </location>
</feature>
<feature type="region of interest" description="Disordered" evidence="1">
    <location>
        <begin position="36"/>
        <end position="68"/>
    </location>
</feature>
<evidence type="ECO:0000256" key="1">
    <source>
        <dbReference type="SAM" id="MobiDB-lite"/>
    </source>
</evidence>
<feature type="compositionally biased region" description="Acidic residues" evidence="1">
    <location>
        <begin position="57"/>
        <end position="68"/>
    </location>
</feature>
<sequence length="68" mass="7214">MSSNFFQFRNSSVLFGWLGIVVFSAIIATAKAGLQADPGQNESASQILTAPPLAWGNDDDPDEGGQWA</sequence>
<proteinExistence type="predicted"/>
<evidence type="ECO:0000313" key="3">
    <source>
        <dbReference type="Proteomes" id="UP001284537"/>
    </source>
</evidence>
<name>A0ABU4UBG5_9GAMM</name>
<dbReference type="EMBL" id="JAXARY010000004">
    <property type="protein sequence ID" value="MDX8126796.1"/>
    <property type="molecule type" value="Genomic_DNA"/>
</dbReference>
<organism evidence="2 3">
    <name type="scientific">Methylomonas defluvii</name>
    <dbReference type="NCBI Taxonomy" id="3045149"/>
    <lineage>
        <taxon>Bacteria</taxon>
        <taxon>Pseudomonadati</taxon>
        <taxon>Pseudomonadota</taxon>
        <taxon>Gammaproteobacteria</taxon>
        <taxon>Methylococcales</taxon>
        <taxon>Methylococcaceae</taxon>
        <taxon>Methylomonas</taxon>
    </lineage>
</organism>
<reference evidence="2 3" key="1">
    <citation type="submission" date="2023-11" db="EMBL/GenBank/DDBJ databases">
        <authorList>
            <person name="Ouyang M.-Y."/>
        </authorList>
    </citation>
    <scope>NUCLEOTIDE SEQUENCE [LARGE SCALE GENOMIC DNA]</scope>
    <source>
        <strain evidence="2 3">OY6</strain>
    </source>
</reference>
<keyword evidence="3" id="KW-1185">Reference proteome</keyword>
<dbReference type="RefSeq" id="WP_319960893.1">
    <property type="nucleotide sequence ID" value="NZ_JAXARY010000004.1"/>
</dbReference>